<evidence type="ECO:0000256" key="3">
    <source>
        <dbReference type="ARBA" id="ARBA00012239"/>
    </source>
</evidence>
<dbReference type="PANTHER" id="PTHR43586">
    <property type="entry name" value="CYSTEINE DESULFURASE"/>
    <property type="match status" value="1"/>
</dbReference>
<evidence type="ECO:0000256" key="6">
    <source>
        <dbReference type="ARBA" id="ARBA00023194"/>
    </source>
</evidence>
<dbReference type="InterPro" id="IPR010970">
    <property type="entry name" value="Cys_dSase_SufS"/>
</dbReference>
<dbReference type="KEGG" id="aja:AJAP_24715"/>
<dbReference type="HOGENOM" id="CLU_003433_2_5_11"/>
<evidence type="ECO:0000256" key="9">
    <source>
        <dbReference type="RuleBase" id="RU004506"/>
    </source>
</evidence>
<dbReference type="EMBL" id="CP008953">
    <property type="protein sequence ID" value="AIG77792.1"/>
    <property type="molecule type" value="Genomic_DNA"/>
</dbReference>
<comment type="function">
    <text evidence="9">Catalyzes the removal of elemental sulfur and selenium atoms from L-cysteine, L-cystine, L-selenocysteine, and L-selenocystine to produce L-alanine.</text>
</comment>
<sequence length="428" mass="45804">MTTTTANSVPLDVAAIRADFPILTRTVRDGKPLVYLDSGATSQKPAQVLEAERRFLETSNAAVHRGAHQLAEEATDAYESARVRIAEFVGASPHELVFTKNATEGINLVAYAMSNAATAGPGAERFKIGPGDEIVITEMEHHANLVPWQQLCQRTGATLKWFSVTADGRLDLSNVDELITERTKVLAFTHQSNVLGTINPVEFLVKKARKVGALVVLDACQSVPHFPVDLHALDVDFAAFAGHKMVGPYGIGVLYGRRELLEAMPPFLTGGSMIELVRMEQTTFAAPPQRFEAGTPMTSQAVGLGAAADYLSAIGMDRVAAHEHVLTEAALAGLGEIPGVRIVGPTDMVDRGGLVSFVIDGVHPHDSGQVLDSLGVAVRVGHHCAWPLHRACSVPATVRASFYVYNTLSEVDALVNGVREAQKFFGVA</sequence>
<dbReference type="CDD" id="cd06453">
    <property type="entry name" value="SufS_like"/>
    <property type="match status" value="1"/>
</dbReference>
<name>A0A075UUD6_9PSEU</name>
<dbReference type="GO" id="GO:0006534">
    <property type="term" value="P:cysteine metabolic process"/>
    <property type="evidence" value="ECO:0007669"/>
    <property type="project" value="UniProtKB-UniRule"/>
</dbReference>
<evidence type="ECO:0000256" key="4">
    <source>
        <dbReference type="ARBA" id="ARBA00022679"/>
    </source>
</evidence>
<gene>
    <name evidence="11" type="primary">csd</name>
    <name evidence="11" type="ORF">AJAP_24715</name>
</gene>
<dbReference type="InterPro" id="IPR015422">
    <property type="entry name" value="PyrdxlP-dep_Trfase_small"/>
</dbReference>
<comment type="similarity">
    <text evidence="2 9">Belongs to the class-V pyridoxal-phosphate-dependent aminotransferase family. Csd subfamily.</text>
</comment>
<dbReference type="NCBIfam" id="TIGR01979">
    <property type="entry name" value="sufS"/>
    <property type="match status" value="1"/>
</dbReference>
<dbReference type="Gene3D" id="3.90.1150.10">
    <property type="entry name" value="Aspartate Aminotransferase, domain 1"/>
    <property type="match status" value="1"/>
</dbReference>
<keyword evidence="4 9" id="KW-0808">Transferase</keyword>
<dbReference type="STRING" id="208439.AJAP_24715"/>
<keyword evidence="12" id="KW-1185">Reference proteome</keyword>
<evidence type="ECO:0000256" key="8">
    <source>
        <dbReference type="RuleBase" id="RU004504"/>
    </source>
</evidence>
<dbReference type="Gene3D" id="3.40.640.10">
    <property type="entry name" value="Type I PLP-dependent aspartate aminotransferase-like (Major domain)"/>
    <property type="match status" value="1"/>
</dbReference>
<evidence type="ECO:0000313" key="11">
    <source>
        <dbReference type="EMBL" id="AIG77792.1"/>
    </source>
</evidence>
<proteinExistence type="inferred from homology"/>
<evidence type="ECO:0000256" key="7">
    <source>
        <dbReference type="ARBA" id="ARBA00050776"/>
    </source>
</evidence>
<dbReference type="EC" id="2.8.1.7" evidence="3 9"/>
<dbReference type="PROSITE" id="PS00595">
    <property type="entry name" value="AA_TRANSFER_CLASS_5"/>
    <property type="match status" value="1"/>
</dbReference>
<evidence type="ECO:0000256" key="5">
    <source>
        <dbReference type="ARBA" id="ARBA00022898"/>
    </source>
</evidence>
<feature type="domain" description="Aminotransferase class V" evidence="10">
    <location>
        <begin position="34"/>
        <end position="414"/>
    </location>
</feature>
<dbReference type="InterPro" id="IPR000192">
    <property type="entry name" value="Aminotrans_V_dom"/>
</dbReference>
<dbReference type="GO" id="GO:0031071">
    <property type="term" value="F:cysteine desulfurase activity"/>
    <property type="evidence" value="ECO:0007669"/>
    <property type="project" value="UniProtKB-UniRule"/>
</dbReference>
<dbReference type="GO" id="GO:0030170">
    <property type="term" value="F:pyridoxal phosphate binding"/>
    <property type="evidence" value="ECO:0007669"/>
    <property type="project" value="UniProtKB-UniRule"/>
</dbReference>
<dbReference type="AlphaFoldDB" id="A0A075UUD6"/>
<dbReference type="PANTHER" id="PTHR43586:SF8">
    <property type="entry name" value="CYSTEINE DESULFURASE 1, CHLOROPLASTIC"/>
    <property type="match status" value="1"/>
</dbReference>
<dbReference type="SUPFAM" id="SSF53383">
    <property type="entry name" value="PLP-dependent transferases"/>
    <property type="match status" value="1"/>
</dbReference>
<organism evidence="11 12">
    <name type="scientific">Amycolatopsis japonica</name>
    <dbReference type="NCBI Taxonomy" id="208439"/>
    <lineage>
        <taxon>Bacteria</taxon>
        <taxon>Bacillati</taxon>
        <taxon>Actinomycetota</taxon>
        <taxon>Actinomycetes</taxon>
        <taxon>Pseudonocardiales</taxon>
        <taxon>Pseudonocardiaceae</taxon>
        <taxon>Amycolatopsis</taxon>
        <taxon>Amycolatopsis japonica group</taxon>
    </lineage>
</organism>
<comment type="cofactor">
    <cofactor evidence="1 8">
        <name>pyridoxal 5'-phosphate</name>
        <dbReference type="ChEBI" id="CHEBI:597326"/>
    </cofactor>
</comment>
<comment type="catalytic activity">
    <reaction evidence="7 9">
        <text>(sulfur carrier)-H + L-cysteine = (sulfur carrier)-SH + L-alanine</text>
        <dbReference type="Rhea" id="RHEA:43892"/>
        <dbReference type="Rhea" id="RHEA-COMP:14737"/>
        <dbReference type="Rhea" id="RHEA-COMP:14739"/>
        <dbReference type="ChEBI" id="CHEBI:29917"/>
        <dbReference type="ChEBI" id="CHEBI:35235"/>
        <dbReference type="ChEBI" id="CHEBI:57972"/>
        <dbReference type="ChEBI" id="CHEBI:64428"/>
        <dbReference type="EC" id="2.8.1.7"/>
    </reaction>
</comment>
<dbReference type="InterPro" id="IPR015424">
    <property type="entry name" value="PyrdxlP-dep_Trfase"/>
</dbReference>
<dbReference type="InterPro" id="IPR015421">
    <property type="entry name" value="PyrdxlP-dep_Trfase_major"/>
</dbReference>
<reference evidence="11 12" key="1">
    <citation type="journal article" date="2014" name="J. Biotechnol.">
        <title>Complete genome sequence of the actinobacterium Amycolatopsis japonica MG417-CF17(T) (=DSM 44213T) producing (S,S)-N,N'-ethylenediaminedisuccinic acid.</title>
        <authorList>
            <person name="Stegmann E."/>
            <person name="Albersmeier A."/>
            <person name="Spohn M."/>
            <person name="Gert H."/>
            <person name="Weber T."/>
            <person name="Wohlleben W."/>
            <person name="Kalinowski J."/>
            <person name="Ruckert C."/>
        </authorList>
    </citation>
    <scope>NUCLEOTIDE SEQUENCE [LARGE SCALE GENOMIC DNA]</scope>
    <source>
        <strain evidence="12">MG417-CF17 (DSM 44213)</strain>
    </source>
</reference>
<dbReference type="InterPro" id="IPR020578">
    <property type="entry name" value="Aminotrans_V_PyrdxlP_BS"/>
</dbReference>
<evidence type="ECO:0000313" key="12">
    <source>
        <dbReference type="Proteomes" id="UP000028492"/>
    </source>
</evidence>
<accession>A0A075UUD6</accession>
<dbReference type="Proteomes" id="UP000028492">
    <property type="component" value="Chromosome"/>
</dbReference>
<dbReference type="RefSeq" id="WP_038515494.1">
    <property type="nucleotide sequence ID" value="NZ_CP008953.1"/>
</dbReference>
<evidence type="ECO:0000256" key="1">
    <source>
        <dbReference type="ARBA" id="ARBA00001933"/>
    </source>
</evidence>
<evidence type="ECO:0000259" key="10">
    <source>
        <dbReference type="Pfam" id="PF00266"/>
    </source>
</evidence>
<evidence type="ECO:0000256" key="2">
    <source>
        <dbReference type="ARBA" id="ARBA00010447"/>
    </source>
</evidence>
<keyword evidence="6" id="KW-0045">Antibiotic biosynthesis</keyword>
<keyword evidence="5 9" id="KW-0663">Pyridoxal phosphate</keyword>
<protein>
    <recommendedName>
        <fullName evidence="3 9">Cysteine desulfurase</fullName>
        <ecNumber evidence="3 9">2.8.1.7</ecNumber>
    </recommendedName>
</protein>
<dbReference type="eggNOG" id="COG0520">
    <property type="taxonomic scope" value="Bacteria"/>
</dbReference>
<dbReference type="GO" id="GO:0017000">
    <property type="term" value="P:antibiotic biosynthetic process"/>
    <property type="evidence" value="ECO:0007669"/>
    <property type="project" value="UniProtKB-KW"/>
</dbReference>
<dbReference type="Pfam" id="PF00266">
    <property type="entry name" value="Aminotran_5"/>
    <property type="match status" value="1"/>
</dbReference>